<dbReference type="Proteomes" id="UP001441944">
    <property type="component" value="Unassembled WGS sequence"/>
</dbReference>
<proteinExistence type="predicted"/>
<reference evidence="1 2" key="1">
    <citation type="submission" date="2024-04" db="EMBL/GenBank/DDBJ databases">
        <title>Draft genome sequence of Pseudophaeobacter arcticus NBRC 116598.</title>
        <authorList>
            <person name="Miyakawa T."/>
            <person name="Kusuya Y."/>
            <person name="Miura T."/>
        </authorList>
    </citation>
    <scope>NUCLEOTIDE SEQUENCE [LARGE SCALE GENOMIC DNA]</scope>
    <source>
        <strain evidence="1 2">SU-CL00105</strain>
    </source>
</reference>
<dbReference type="InterPro" id="IPR011990">
    <property type="entry name" value="TPR-like_helical_dom_sf"/>
</dbReference>
<dbReference type="EMBL" id="BAABWU010000017">
    <property type="protein sequence ID" value="GAA6197992.1"/>
    <property type="molecule type" value="Genomic_DNA"/>
</dbReference>
<organism evidence="1 2">
    <name type="scientific">Pseudophaeobacter arcticus</name>
    <dbReference type="NCBI Taxonomy" id="385492"/>
    <lineage>
        <taxon>Bacteria</taxon>
        <taxon>Pseudomonadati</taxon>
        <taxon>Pseudomonadota</taxon>
        <taxon>Alphaproteobacteria</taxon>
        <taxon>Rhodobacterales</taxon>
        <taxon>Paracoccaceae</taxon>
        <taxon>Pseudophaeobacter</taxon>
    </lineage>
</organism>
<dbReference type="PROSITE" id="PS51257">
    <property type="entry name" value="PROKAR_LIPOPROTEIN"/>
    <property type="match status" value="1"/>
</dbReference>
<dbReference type="SUPFAM" id="SSF48452">
    <property type="entry name" value="TPR-like"/>
    <property type="match status" value="1"/>
</dbReference>
<comment type="caution">
    <text evidence="1">The sequence shown here is derived from an EMBL/GenBank/DDBJ whole genome shotgun (WGS) entry which is preliminary data.</text>
</comment>
<evidence type="ECO:0008006" key="3">
    <source>
        <dbReference type="Google" id="ProtNLM"/>
    </source>
</evidence>
<protein>
    <recommendedName>
        <fullName evidence="3">Tetratricopeptide repeat-containing protein</fullName>
    </recommendedName>
</protein>
<gene>
    <name evidence="1" type="ORF">NBRC116598_34370</name>
</gene>
<evidence type="ECO:0000313" key="2">
    <source>
        <dbReference type="Proteomes" id="UP001441944"/>
    </source>
</evidence>
<accession>A0ABQ0AQ34</accession>
<dbReference type="RefSeq" id="WP_295455290.1">
    <property type="nucleotide sequence ID" value="NZ_BAABWU010000017.1"/>
</dbReference>
<dbReference type="Gene3D" id="1.25.40.10">
    <property type="entry name" value="Tetratricopeptide repeat domain"/>
    <property type="match status" value="1"/>
</dbReference>
<evidence type="ECO:0000313" key="1">
    <source>
        <dbReference type="EMBL" id="GAA6197992.1"/>
    </source>
</evidence>
<keyword evidence="2" id="KW-1185">Reference proteome</keyword>
<sequence>MQARSLLTAGWALGLALVLGSCGETMSSGSGFQSKYAVARNALEAGDYERARKAYLKLISQAGPLTPRLQLEYAHAELRAGNFSEAASAASNLAQSQSGTARGAALAVQGTAQHELGLILLSQDQTAAGKAQLVAAQKALSEVLKSHADLDPLGGMAGRKASIAARLKAL</sequence>
<name>A0ABQ0AQ34_9RHOB</name>